<dbReference type="InterPro" id="IPR004761">
    <property type="entry name" value="Spore_GerAB"/>
</dbReference>
<evidence type="ECO:0000256" key="4">
    <source>
        <dbReference type="ARBA" id="ARBA00022544"/>
    </source>
</evidence>
<dbReference type="NCBIfam" id="TIGR00912">
    <property type="entry name" value="2A0309"/>
    <property type="match status" value="1"/>
</dbReference>
<protein>
    <submittedName>
        <fullName evidence="9">Endospore germination permease</fullName>
    </submittedName>
</protein>
<evidence type="ECO:0000313" key="10">
    <source>
        <dbReference type="Proteomes" id="UP000650466"/>
    </source>
</evidence>
<feature type="transmembrane region" description="Helical" evidence="8">
    <location>
        <begin position="76"/>
        <end position="97"/>
    </location>
</feature>
<feature type="transmembrane region" description="Helical" evidence="8">
    <location>
        <begin position="301"/>
        <end position="320"/>
    </location>
</feature>
<evidence type="ECO:0000256" key="8">
    <source>
        <dbReference type="SAM" id="Phobius"/>
    </source>
</evidence>
<evidence type="ECO:0000256" key="2">
    <source>
        <dbReference type="ARBA" id="ARBA00007998"/>
    </source>
</evidence>
<keyword evidence="7 8" id="KW-0472">Membrane</keyword>
<feature type="transmembrane region" description="Helical" evidence="8">
    <location>
        <begin position="143"/>
        <end position="161"/>
    </location>
</feature>
<keyword evidence="3" id="KW-0813">Transport</keyword>
<dbReference type="Proteomes" id="UP000650466">
    <property type="component" value="Unassembled WGS sequence"/>
</dbReference>
<dbReference type="EMBL" id="JACVVD010000010">
    <property type="protein sequence ID" value="MBD0383176.1"/>
    <property type="molecule type" value="Genomic_DNA"/>
</dbReference>
<comment type="subcellular location">
    <subcellularLocation>
        <location evidence="1">Membrane</location>
        <topology evidence="1">Multi-pass membrane protein</topology>
    </subcellularLocation>
</comment>
<feature type="transmembrane region" description="Helical" evidence="8">
    <location>
        <begin position="38"/>
        <end position="56"/>
    </location>
</feature>
<keyword evidence="4" id="KW-0309">Germination</keyword>
<reference evidence="9" key="1">
    <citation type="submission" date="2020-09" db="EMBL/GenBank/DDBJ databases">
        <title>Draft Genome Sequence of Paenibacillus sp. WST5.</title>
        <authorList>
            <person name="Bao Z."/>
        </authorList>
    </citation>
    <scope>NUCLEOTIDE SEQUENCE</scope>
    <source>
        <strain evidence="9">WST5</strain>
    </source>
</reference>
<feature type="transmembrane region" description="Helical" evidence="8">
    <location>
        <begin position="181"/>
        <end position="203"/>
    </location>
</feature>
<evidence type="ECO:0000256" key="7">
    <source>
        <dbReference type="ARBA" id="ARBA00023136"/>
    </source>
</evidence>
<keyword evidence="10" id="KW-1185">Reference proteome</keyword>
<evidence type="ECO:0000256" key="5">
    <source>
        <dbReference type="ARBA" id="ARBA00022692"/>
    </source>
</evidence>
<evidence type="ECO:0000256" key="1">
    <source>
        <dbReference type="ARBA" id="ARBA00004141"/>
    </source>
</evidence>
<name>A0A926KU46_9BACL</name>
<dbReference type="GO" id="GO:0009847">
    <property type="term" value="P:spore germination"/>
    <property type="evidence" value="ECO:0007669"/>
    <property type="project" value="InterPro"/>
</dbReference>
<dbReference type="RefSeq" id="WP_188176968.1">
    <property type="nucleotide sequence ID" value="NZ_JACVVD010000010.1"/>
</dbReference>
<evidence type="ECO:0000256" key="6">
    <source>
        <dbReference type="ARBA" id="ARBA00022989"/>
    </source>
</evidence>
<dbReference type="PANTHER" id="PTHR34975:SF2">
    <property type="entry name" value="SPORE GERMINATION PROTEIN A2"/>
    <property type="match status" value="1"/>
</dbReference>
<comment type="similarity">
    <text evidence="2">Belongs to the amino acid-polyamine-organocation (APC) superfamily. Spore germination protein (SGP) (TC 2.A.3.9) family.</text>
</comment>
<evidence type="ECO:0000313" key="9">
    <source>
        <dbReference type="EMBL" id="MBD0383176.1"/>
    </source>
</evidence>
<dbReference type="AlphaFoldDB" id="A0A926KU46"/>
<feature type="transmembrane region" description="Helical" evidence="8">
    <location>
        <begin position="117"/>
        <end position="136"/>
    </location>
</feature>
<sequence length="377" mass="41967">MEKGVERLPNTGFAAVMYMFLLGSTLTLPLAAVAGHDAWISILLAIAVSLGIVWMYSHLCQLYPGKNLIEIGEELFGVWIGRLIGICYAWYAFHLGVMVVRNFTELILMVALPKTPPVVIAAVMVATVLWAAYAGIEVLARCSIFILGFVLTEGMFSIIFMGKDFQPSNLLPVIDKGWTPILQGMTGLIGFPLCETVLFAMIIPQLNKIEQAKKTVLWTTVAGGLLLLLINIRNTLILGELSSRLIYPSYTAYQYISIADFIERVEPAVIFTWVMGGFVKICVCLYVSAKSLTTILSSKRFRTYLVPLSILMLLYSRIIYRNNAEMIFFAGEVYQWYVAPFEIIIPLLMLLAAAWAKRKKKPSSLSEEGPIPEVPVT</sequence>
<feature type="transmembrane region" description="Helical" evidence="8">
    <location>
        <begin position="12"/>
        <end position="32"/>
    </location>
</feature>
<feature type="transmembrane region" description="Helical" evidence="8">
    <location>
        <begin position="215"/>
        <end position="232"/>
    </location>
</feature>
<feature type="transmembrane region" description="Helical" evidence="8">
    <location>
        <begin position="270"/>
        <end position="289"/>
    </location>
</feature>
<dbReference type="PANTHER" id="PTHR34975">
    <property type="entry name" value="SPORE GERMINATION PROTEIN A2"/>
    <property type="match status" value="1"/>
</dbReference>
<dbReference type="Pfam" id="PF03845">
    <property type="entry name" value="Spore_permease"/>
    <property type="match status" value="1"/>
</dbReference>
<evidence type="ECO:0000256" key="3">
    <source>
        <dbReference type="ARBA" id="ARBA00022448"/>
    </source>
</evidence>
<comment type="caution">
    <text evidence="9">The sequence shown here is derived from an EMBL/GenBank/DDBJ whole genome shotgun (WGS) entry which is preliminary data.</text>
</comment>
<feature type="transmembrane region" description="Helical" evidence="8">
    <location>
        <begin position="336"/>
        <end position="356"/>
    </location>
</feature>
<proteinExistence type="inferred from homology"/>
<keyword evidence="6 8" id="KW-1133">Transmembrane helix</keyword>
<accession>A0A926KU46</accession>
<gene>
    <name evidence="9" type="ORF">ICC18_24000</name>
</gene>
<keyword evidence="5 8" id="KW-0812">Transmembrane</keyword>
<dbReference type="GO" id="GO:0016020">
    <property type="term" value="C:membrane"/>
    <property type="evidence" value="ECO:0007669"/>
    <property type="project" value="UniProtKB-SubCell"/>
</dbReference>
<organism evidence="9 10">
    <name type="scientific">Paenibacillus sedimenti</name>
    <dbReference type="NCBI Taxonomy" id="2770274"/>
    <lineage>
        <taxon>Bacteria</taxon>
        <taxon>Bacillati</taxon>
        <taxon>Bacillota</taxon>
        <taxon>Bacilli</taxon>
        <taxon>Bacillales</taxon>
        <taxon>Paenibacillaceae</taxon>
        <taxon>Paenibacillus</taxon>
    </lineage>
</organism>